<comment type="caution">
    <text evidence="1">The sequence shown here is derived from an EMBL/GenBank/DDBJ whole genome shotgun (WGS) entry which is preliminary data.</text>
</comment>
<dbReference type="RefSeq" id="WP_146376250.1">
    <property type="nucleotide sequence ID" value="NZ_JADMWC010000005.1"/>
</dbReference>
<dbReference type="Proteomes" id="UP000315827">
    <property type="component" value="Unassembled WGS sequence"/>
</dbReference>
<dbReference type="AlphaFoldDB" id="A0A5C6K5G8"/>
<proteinExistence type="predicted"/>
<name>A0A5C6K5G8_PARDI</name>
<organism evidence="1 2">
    <name type="scientific">Parabacteroides distasonis</name>
    <dbReference type="NCBI Taxonomy" id="823"/>
    <lineage>
        <taxon>Bacteria</taxon>
        <taxon>Pseudomonadati</taxon>
        <taxon>Bacteroidota</taxon>
        <taxon>Bacteroidia</taxon>
        <taxon>Bacteroidales</taxon>
        <taxon>Tannerellaceae</taxon>
        <taxon>Parabacteroides</taxon>
    </lineage>
</organism>
<evidence type="ECO:0000313" key="2">
    <source>
        <dbReference type="Proteomes" id="UP000315827"/>
    </source>
</evidence>
<protein>
    <submittedName>
        <fullName evidence="1">Uncharacterized protein</fullName>
    </submittedName>
</protein>
<dbReference type="EMBL" id="VOHW01000025">
    <property type="protein sequence ID" value="TWV57743.1"/>
    <property type="molecule type" value="Genomic_DNA"/>
</dbReference>
<gene>
    <name evidence="1" type="ORF">FSA05_22575</name>
</gene>
<reference evidence="1 2" key="1">
    <citation type="submission" date="2019-07" db="EMBL/GenBank/DDBJ databases">
        <title>Genome sequencing of Parabacteroides distasonis iSURF_7.</title>
        <authorList>
            <person name="Degefu H.N."/>
            <person name="Ruoff K.L."/>
            <person name="Price C.E."/>
            <person name="Valls R.A."/>
            <person name="O'Toole G.A."/>
        </authorList>
    </citation>
    <scope>NUCLEOTIDE SEQUENCE [LARGE SCALE GENOMIC DNA]</scope>
    <source>
        <strain evidence="1 2">CFPLTA003_1B</strain>
    </source>
</reference>
<accession>A0A5C6K5G8</accession>
<sequence length="102" mass="11781">METIQGPHALQWAKELSKLPDGCFTIVFYPYSKVRGKASAKLVTKVGCKYRAQLPQERFQVDSENLFLFTDADGKPKSCYRILIRYMGFSQDGFKLHKVDWL</sequence>
<evidence type="ECO:0000313" key="1">
    <source>
        <dbReference type="EMBL" id="TWV57743.1"/>
    </source>
</evidence>